<dbReference type="InterPro" id="IPR010400">
    <property type="entry name" value="PITH_dom"/>
</dbReference>
<dbReference type="PANTHER" id="PTHR12175">
    <property type="entry name" value="AD039 HT014 THIOREDOXIN FAMILY TRP26"/>
    <property type="match status" value="1"/>
</dbReference>
<dbReference type="PROSITE" id="PS51532">
    <property type="entry name" value="PITH"/>
    <property type="match status" value="1"/>
</dbReference>
<dbReference type="InParanoid" id="A0A1E5RAI3"/>
<dbReference type="EMBL" id="LPNM01000008">
    <property type="protein sequence ID" value="OEJ83916.1"/>
    <property type="molecule type" value="Genomic_DNA"/>
</dbReference>
<dbReference type="SUPFAM" id="SSF49785">
    <property type="entry name" value="Galactose-binding domain-like"/>
    <property type="match status" value="1"/>
</dbReference>
<name>A0A1E5RAI3_9ASCO</name>
<dbReference type="InterPro" id="IPR037047">
    <property type="entry name" value="PITH_dom_sf"/>
</dbReference>
<dbReference type="InterPro" id="IPR045099">
    <property type="entry name" value="PITH1-like"/>
</dbReference>
<gene>
    <name evidence="3" type="ORF">AWRI3579_g2572</name>
</gene>
<dbReference type="Pfam" id="PF06201">
    <property type="entry name" value="PITH"/>
    <property type="match status" value="1"/>
</dbReference>
<protein>
    <recommendedName>
        <fullName evidence="2">PITH domain-containing protein</fullName>
    </recommendedName>
</protein>
<feature type="domain" description="PITH" evidence="2">
    <location>
        <begin position="11"/>
        <end position="194"/>
    </location>
</feature>
<sequence>MPCTDHDHTAPPALPTSEQQNLLPYIDKTSFKVLNGVFKPLGDVAAGAAYILEDPTGDKYLESDCDCQLLIQVHFLQPVKLYSLLVDTTNSEDTIKHIHLYKNVEGHGTNLTFDKIQATKFDFSIECRADGNTDLQEYHVPRPFFKNVKSLVLFIPDNLEEDEDLLSKINYLEFRGDPVHSSQYQAQEFSLRGQVFESAPNLNDHLKLDDGSSSKMLL</sequence>
<dbReference type="PANTHER" id="PTHR12175:SF1">
    <property type="entry name" value="PITH DOMAIN-CONTAINING PROTEIN 1"/>
    <property type="match status" value="1"/>
</dbReference>
<organism evidence="3 4">
    <name type="scientific">Hanseniaspora osmophila</name>
    <dbReference type="NCBI Taxonomy" id="56408"/>
    <lineage>
        <taxon>Eukaryota</taxon>
        <taxon>Fungi</taxon>
        <taxon>Dikarya</taxon>
        <taxon>Ascomycota</taxon>
        <taxon>Saccharomycotina</taxon>
        <taxon>Saccharomycetes</taxon>
        <taxon>Saccharomycodales</taxon>
        <taxon>Saccharomycodaceae</taxon>
        <taxon>Hanseniaspora</taxon>
    </lineage>
</organism>
<dbReference type="GO" id="GO:0005737">
    <property type="term" value="C:cytoplasm"/>
    <property type="evidence" value="ECO:0007669"/>
    <property type="project" value="UniProtKB-ARBA"/>
</dbReference>
<evidence type="ECO:0000259" key="2">
    <source>
        <dbReference type="PROSITE" id="PS51532"/>
    </source>
</evidence>
<comment type="caution">
    <text evidence="3">The sequence shown here is derived from an EMBL/GenBank/DDBJ whole genome shotgun (WGS) entry which is preliminary data.</text>
</comment>
<accession>A0A1E5RAI3</accession>
<reference evidence="4" key="1">
    <citation type="journal article" date="2016" name="Genome Announc.">
        <title>Genome sequences of three species of Hanseniaspora isolated from spontaneous wine fermentations.</title>
        <authorList>
            <person name="Sternes P.R."/>
            <person name="Lee D."/>
            <person name="Kutyna D.R."/>
            <person name="Borneman A.R."/>
        </authorList>
    </citation>
    <scope>NUCLEOTIDE SEQUENCE [LARGE SCALE GENOMIC DNA]</scope>
    <source>
        <strain evidence="4">AWRI3579</strain>
    </source>
</reference>
<dbReference type="InterPro" id="IPR008979">
    <property type="entry name" value="Galactose-bd-like_sf"/>
</dbReference>
<dbReference type="Gene3D" id="2.60.120.470">
    <property type="entry name" value="PITH domain"/>
    <property type="match status" value="1"/>
</dbReference>
<evidence type="ECO:0000256" key="1">
    <source>
        <dbReference type="ARBA" id="ARBA00025788"/>
    </source>
</evidence>
<dbReference type="AlphaFoldDB" id="A0A1E5RAI3"/>
<dbReference type="GO" id="GO:0005634">
    <property type="term" value="C:nucleus"/>
    <property type="evidence" value="ECO:0007669"/>
    <property type="project" value="TreeGrafter"/>
</dbReference>
<comment type="similarity">
    <text evidence="1">Belongs to the PITHD1 family.</text>
</comment>
<dbReference type="Proteomes" id="UP000095728">
    <property type="component" value="Unassembled WGS sequence"/>
</dbReference>
<keyword evidence="4" id="KW-1185">Reference proteome</keyword>
<proteinExistence type="inferred from homology"/>
<evidence type="ECO:0000313" key="4">
    <source>
        <dbReference type="Proteomes" id="UP000095728"/>
    </source>
</evidence>
<dbReference type="STRING" id="56408.A0A1E5RAI3"/>
<dbReference type="OrthoDB" id="2635at2759"/>
<evidence type="ECO:0000313" key="3">
    <source>
        <dbReference type="EMBL" id="OEJ83916.1"/>
    </source>
</evidence>